<feature type="transmembrane region" description="Helical" evidence="21">
    <location>
        <begin position="59"/>
        <end position="76"/>
    </location>
</feature>
<evidence type="ECO:0000256" key="7">
    <source>
        <dbReference type="ARBA" id="ARBA00022692"/>
    </source>
</evidence>
<dbReference type="InterPro" id="IPR001182">
    <property type="entry name" value="FtsW/RodA"/>
</dbReference>
<evidence type="ECO:0000256" key="16">
    <source>
        <dbReference type="ARBA" id="ARBA00038053"/>
    </source>
</evidence>
<evidence type="ECO:0000256" key="4">
    <source>
        <dbReference type="ARBA" id="ARBA00022618"/>
    </source>
</evidence>
<evidence type="ECO:0000256" key="18">
    <source>
        <dbReference type="ARBA" id="ARBA00041418"/>
    </source>
</evidence>
<feature type="transmembrane region" description="Helical" evidence="21">
    <location>
        <begin position="340"/>
        <end position="361"/>
    </location>
</feature>
<feature type="transmembrane region" description="Helical" evidence="21">
    <location>
        <begin position="20"/>
        <end position="39"/>
    </location>
</feature>
<dbReference type="GeneID" id="92952825"/>
<evidence type="ECO:0000256" key="9">
    <source>
        <dbReference type="ARBA" id="ARBA00022984"/>
    </source>
</evidence>
<keyword evidence="6" id="KW-0808">Transferase</keyword>
<name>A0A1E3EMD8_BRAEL</name>
<reference evidence="23 25" key="2">
    <citation type="submission" date="2024-07" db="EMBL/GenBank/DDBJ databases">
        <title>Genomic Encyclopedia of Type Strains, Phase V (KMG-V): Genome sequencing to study the core and pangenomes of soil and plant-associated prokaryotes.</title>
        <authorList>
            <person name="Whitman W."/>
        </authorList>
    </citation>
    <scope>NUCLEOTIDE SEQUENCE [LARGE SCALE GENOMIC DNA]</scope>
    <source>
        <strain evidence="23 25">USDA 415</strain>
    </source>
</reference>
<dbReference type="OrthoDB" id="9768187at2"/>
<organism evidence="22 24">
    <name type="scientific">Bradyrhizobium elkanii</name>
    <dbReference type="NCBI Taxonomy" id="29448"/>
    <lineage>
        <taxon>Bacteria</taxon>
        <taxon>Pseudomonadati</taxon>
        <taxon>Pseudomonadota</taxon>
        <taxon>Alphaproteobacteria</taxon>
        <taxon>Hyphomicrobiales</taxon>
        <taxon>Nitrobacteraceae</taxon>
        <taxon>Bradyrhizobium</taxon>
    </lineage>
</organism>
<dbReference type="PANTHER" id="PTHR30474">
    <property type="entry name" value="CELL CYCLE PROTEIN"/>
    <property type="match status" value="1"/>
</dbReference>
<dbReference type="EMBL" id="JBGBZA010000002">
    <property type="protein sequence ID" value="MEY9319138.1"/>
    <property type="molecule type" value="Genomic_DNA"/>
</dbReference>
<dbReference type="GO" id="GO:0015648">
    <property type="term" value="F:lipid-linked peptidoglycan transporter activity"/>
    <property type="evidence" value="ECO:0007669"/>
    <property type="project" value="TreeGrafter"/>
</dbReference>
<evidence type="ECO:0000256" key="17">
    <source>
        <dbReference type="ARBA" id="ARBA00041185"/>
    </source>
</evidence>
<keyword evidence="4 22" id="KW-0132">Cell division</keyword>
<keyword evidence="5" id="KW-0328">Glycosyltransferase</keyword>
<dbReference type="GO" id="GO:0005886">
    <property type="term" value="C:plasma membrane"/>
    <property type="evidence" value="ECO:0007669"/>
    <property type="project" value="UniProtKB-SubCell"/>
</dbReference>
<keyword evidence="3" id="KW-1003">Cell membrane</keyword>
<dbReference type="GO" id="GO:0051301">
    <property type="term" value="P:cell division"/>
    <property type="evidence" value="ECO:0007669"/>
    <property type="project" value="UniProtKB-KW"/>
</dbReference>
<dbReference type="GO" id="GO:0009252">
    <property type="term" value="P:peptidoglycan biosynthetic process"/>
    <property type="evidence" value="ECO:0007669"/>
    <property type="project" value="UniProtKB-KW"/>
</dbReference>
<dbReference type="PANTHER" id="PTHR30474:SF2">
    <property type="entry name" value="PEPTIDOGLYCAN GLYCOSYLTRANSFERASE FTSW-RELATED"/>
    <property type="match status" value="1"/>
</dbReference>
<dbReference type="GO" id="GO:0008955">
    <property type="term" value="F:peptidoglycan glycosyltransferase activity"/>
    <property type="evidence" value="ECO:0007669"/>
    <property type="project" value="UniProtKB-EC"/>
</dbReference>
<proteinExistence type="inferred from homology"/>
<protein>
    <recommendedName>
        <fullName evidence="17">Probable peptidoglycan glycosyltransferase FtsW</fullName>
        <ecNumber evidence="19">2.4.99.28</ecNumber>
    </recommendedName>
    <alternativeName>
        <fullName evidence="18">Cell division protein FtsW</fullName>
    </alternativeName>
    <alternativeName>
        <fullName evidence="15">Cell wall polymerase</fullName>
    </alternativeName>
    <alternativeName>
        <fullName evidence="14">Peptidoglycan polymerase</fullName>
    </alternativeName>
</protein>
<dbReference type="EC" id="2.4.99.28" evidence="19"/>
<feature type="transmembrane region" description="Helical" evidence="21">
    <location>
        <begin position="145"/>
        <end position="163"/>
    </location>
</feature>
<evidence type="ECO:0000256" key="21">
    <source>
        <dbReference type="SAM" id="Phobius"/>
    </source>
</evidence>
<comment type="pathway">
    <text evidence="2">Cell wall biogenesis; peptidoglycan biosynthesis.</text>
</comment>
<feature type="transmembrane region" description="Helical" evidence="21">
    <location>
        <begin position="307"/>
        <end position="328"/>
    </location>
</feature>
<comment type="subcellular location">
    <subcellularLocation>
        <location evidence="1">Cell membrane</location>
        <topology evidence="1">Multi-pass membrane protein</topology>
    </subcellularLocation>
</comment>
<keyword evidence="10 21" id="KW-1133">Transmembrane helix</keyword>
<evidence type="ECO:0000256" key="8">
    <source>
        <dbReference type="ARBA" id="ARBA00022960"/>
    </source>
</evidence>
<dbReference type="NCBIfam" id="TIGR02614">
    <property type="entry name" value="ftsW"/>
    <property type="match status" value="1"/>
</dbReference>
<evidence type="ECO:0000256" key="14">
    <source>
        <dbReference type="ARBA" id="ARBA00032370"/>
    </source>
</evidence>
<dbReference type="InterPro" id="IPR013437">
    <property type="entry name" value="FtsW"/>
</dbReference>
<evidence type="ECO:0000313" key="23">
    <source>
        <dbReference type="EMBL" id="MEY9319138.1"/>
    </source>
</evidence>
<evidence type="ECO:0000313" key="25">
    <source>
        <dbReference type="Proteomes" id="UP001565471"/>
    </source>
</evidence>
<dbReference type="GO" id="GO:0071555">
    <property type="term" value="P:cell wall organization"/>
    <property type="evidence" value="ECO:0007669"/>
    <property type="project" value="UniProtKB-KW"/>
</dbReference>
<dbReference type="RefSeq" id="WP_016846580.1">
    <property type="nucleotide sequence ID" value="NZ_BJNL01000020.1"/>
</dbReference>
<accession>A0A1E3EMD8</accession>
<evidence type="ECO:0000256" key="1">
    <source>
        <dbReference type="ARBA" id="ARBA00004651"/>
    </source>
</evidence>
<keyword evidence="12" id="KW-0131">Cell cycle</keyword>
<evidence type="ECO:0000256" key="2">
    <source>
        <dbReference type="ARBA" id="ARBA00004752"/>
    </source>
</evidence>
<evidence type="ECO:0000256" key="11">
    <source>
        <dbReference type="ARBA" id="ARBA00023136"/>
    </source>
</evidence>
<evidence type="ECO:0000256" key="5">
    <source>
        <dbReference type="ARBA" id="ARBA00022676"/>
    </source>
</evidence>
<reference evidence="22" key="1">
    <citation type="submission" date="2021-02" db="EMBL/GenBank/DDBJ databases">
        <title>Genomic Encyclopedia of Type Strains, Phase IV (KMG-V): Genome sequencing to study the core and pangenomes of soil and plant-associated prokaryotes.</title>
        <authorList>
            <person name="Whitman W."/>
        </authorList>
    </citation>
    <scope>NUCLEOTIDE SEQUENCE</scope>
    <source>
        <strain evidence="22">USDA 406</strain>
    </source>
</reference>
<keyword evidence="9" id="KW-0573">Peptidoglycan synthesis</keyword>
<dbReference type="GO" id="GO:0008360">
    <property type="term" value="P:regulation of cell shape"/>
    <property type="evidence" value="ECO:0007669"/>
    <property type="project" value="UniProtKB-KW"/>
</dbReference>
<keyword evidence="7 21" id="KW-0812">Transmembrane</keyword>
<evidence type="ECO:0000256" key="19">
    <source>
        <dbReference type="ARBA" id="ARBA00044770"/>
    </source>
</evidence>
<dbReference type="Proteomes" id="UP001565471">
    <property type="component" value="Unassembled WGS sequence"/>
</dbReference>
<gene>
    <name evidence="23" type="ORF">ABIF29_005937</name>
    <name evidence="22" type="ORF">JOH49_005127</name>
</gene>
<keyword evidence="8" id="KW-0133">Cell shape</keyword>
<feature type="transmembrane region" description="Helical" evidence="21">
    <location>
        <begin position="191"/>
        <end position="211"/>
    </location>
</feature>
<evidence type="ECO:0000256" key="12">
    <source>
        <dbReference type="ARBA" id="ARBA00023306"/>
    </source>
</evidence>
<dbReference type="EMBL" id="JAFICZ010000001">
    <property type="protein sequence ID" value="MBP1295374.1"/>
    <property type="molecule type" value="Genomic_DNA"/>
</dbReference>
<keyword evidence="25" id="KW-1185">Reference proteome</keyword>
<evidence type="ECO:0000256" key="13">
    <source>
        <dbReference type="ARBA" id="ARBA00023316"/>
    </source>
</evidence>
<feature type="transmembrane region" description="Helical" evidence="21">
    <location>
        <begin position="274"/>
        <end position="295"/>
    </location>
</feature>
<keyword evidence="13" id="KW-0961">Cell wall biogenesis/degradation</keyword>
<dbReference type="GO" id="GO:0032153">
    <property type="term" value="C:cell division site"/>
    <property type="evidence" value="ECO:0007669"/>
    <property type="project" value="TreeGrafter"/>
</dbReference>
<comment type="catalytic activity">
    <reaction evidence="20">
        <text>[GlcNAc-(1-&gt;4)-Mur2Ac(oyl-L-Ala-gamma-D-Glu-L-Lys-D-Ala-D-Ala)](n)-di-trans,octa-cis-undecaprenyl diphosphate + beta-D-GlcNAc-(1-&gt;4)-Mur2Ac(oyl-L-Ala-gamma-D-Glu-L-Lys-D-Ala-D-Ala)-di-trans,octa-cis-undecaprenyl diphosphate = [GlcNAc-(1-&gt;4)-Mur2Ac(oyl-L-Ala-gamma-D-Glu-L-Lys-D-Ala-D-Ala)](n+1)-di-trans,octa-cis-undecaprenyl diphosphate + di-trans,octa-cis-undecaprenyl diphosphate + H(+)</text>
        <dbReference type="Rhea" id="RHEA:23708"/>
        <dbReference type="Rhea" id="RHEA-COMP:9602"/>
        <dbReference type="Rhea" id="RHEA-COMP:9603"/>
        <dbReference type="ChEBI" id="CHEBI:15378"/>
        <dbReference type="ChEBI" id="CHEBI:58405"/>
        <dbReference type="ChEBI" id="CHEBI:60033"/>
        <dbReference type="ChEBI" id="CHEBI:78435"/>
        <dbReference type="EC" id="2.4.99.28"/>
    </reaction>
</comment>
<comment type="caution">
    <text evidence="22">The sequence shown here is derived from an EMBL/GenBank/DDBJ whole genome shotgun (WGS) entry which is preliminary data.</text>
</comment>
<comment type="similarity">
    <text evidence="16">Belongs to the SEDS family. FtsW subfamily.</text>
</comment>
<evidence type="ECO:0000313" key="22">
    <source>
        <dbReference type="EMBL" id="MBP1295374.1"/>
    </source>
</evidence>
<feature type="transmembrane region" description="Helical" evidence="21">
    <location>
        <begin position="169"/>
        <end position="186"/>
    </location>
</feature>
<evidence type="ECO:0000313" key="24">
    <source>
        <dbReference type="Proteomes" id="UP000673383"/>
    </source>
</evidence>
<evidence type="ECO:0000256" key="10">
    <source>
        <dbReference type="ARBA" id="ARBA00022989"/>
    </source>
</evidence>
<evidence type="ECO:0000256" key="6">
    <source>
        <dbReference type="ARBA" id="ARBA00022679"/>
    </source>
</evidence>
<keyword evidence="11 21" id="KW-0472">Membrane</keyword>
<dbReference type="Pfam" id="PF01098">
    <property type="entry name" value="FTSW_RODA_SPOVE"/>
    <property type="match status" value="1"/>
</dbReference>
<dbReference type="eggNOG" id="COG0772">
    <property type="taxonomic scope" value="Bacteria"/>
</dbReference>
<evidence type="ECO:0000256" key="3">
    <source>
        <dbReference type="ARBA" id="ARBA00022475"/>
    </source>
</evidence>
<evidence type="ECO:0000256" key="20">
    <source>
        <dbReference type="ARBA" id="ARBA00049902"/>
    </source>
</evidence>
<dbReference type="Proteomes" id="UP000673383">
    <property type="component" value="Unassembled WGS sequence"/>
</dbReference>
<dbReference type="STRING" id="29448.QU41_30570"/>
<feature type="transmembrane region" description="Helical" evidence="21">
    <location>
        <begin position="83"/>
        <end position="102"/>
    </location>
</feature>
<dbReference type="AlphaFoldDB" id="A0A1E3EMD8"/>
<sequence>MLARDQRTPFSDWWWTVDKLLLVAIAALMLAGVILSLAASPPVATRIGLDPFHFFNRHVMFLVPSLMVLIGVSFMTPRQIRRTALIVFAVSIALIVLTLLVGPEVKGSRRWITLLGVNIQASEAAKPSFVIVAAWLFAESTKRPEMPATSMALVLLLTLVTLLVMEPDFGQTMLILTVWGALFFIAGMRMIWVFGLAGAAGAGLFGAYLLVPHVAGRIKRFMNPASGDTFQVDTAMEAFWNGGWFGLGPGEGIAKRSLPDSHTDFVFAVAAEEFGIILCLMLVALFGFIVIRTLTRAYATEDMFSRFAASGLAILFGVQATINMAVNLQLIPAKGMTLPFISYGGSSFVSLAYGVGMMLALTRQRPRTEIESMEGASAQRAYA</sequence>
<feature type="transmembrane region" description="Helical" evidence="21">
    <location>
        <begin position="114"/>
        <end position="138"/>
    </location>
</feature>
<evidence type="ECO:0000256" key="15">
    <source>
        <dbReference type="ARBA" id="ARBA00033270"/>
    </source>
</evidence>